<dbReference type="RefSeq" id="WP_143749455.1">
    <property type="nucleotide sequence ID" value="NZ_FCOM02000091.1"/>
</dbReference>
<proteinExistence type="predicted"/>
<dbReference type="Pfam" id="PF14903">
    <property type="entry name" value="WG_beta_rep"/>
    <property type="match status" value="6"/>
</dbReference>
<feature type="signal peptide" evidence="1">
    <location>
        <begin position="1"/>
        <end position="21"/>
    </location>
</feature>
<dbReference type="Proteomes" id="UP000055019">
    <property type="component" value="Unassembled WGS sequence"/>
</dbReference>
<evidence type="ECO:0000313" key="2">
    <source>
        <dbReference type="EMBL" id="SAL87411.1"/>
    </source>
</evidence>
<protein>
    <submittedName>
        <fullName evidence="2">KWG Leptospira</fullName>
    </submittedName>
</protein>
<dbReference type="OrthoDB" id="8647316at2"/>
<dbReference type="InterPro" id="IPR032774">
    <property type="entry name" value="WG_beta_rep"/>
</dbReference>
<dbReference type="PANTHER" id="PTHR37841:SF1">
    <property type="entry name" value="DUF3298 DOMAIN-CONTAINING PROTEIN"/>
    <property type="match status" value="1"/>
</dbReference>
<organism evidence="2 3">
    <name type="scientific">Caballeronia arvi</name>
    <dbReference type="NCBI Taxonomy" id="1777135"/>
    <lineage>
        <taxon>Bacteria</taxon>
        <taxon>Pseudomonadati</taxon>
        <taxon>Pseudomonadota</taxon>
        <taxon>Betaproteobacteria</taxon>
        <taxon>Burkholderiales</taxon>
        <taxon>Burkholderiaceae</taxon>
        <taxon>Caballeronia</taxon>
    </lineage>
</organism>
<name>A0A158L433_9BURK</name>
<dbReference type="AlphaFoldDB" id="A0A158L433"/>
<comment type="caution">
    <text evidence="2">The sequence shown here is derived from an EMBL/GenBank/DDBJ whole genome shotgun (WGS) entry which is preliminary data.</text>
</comment>
<gene>
    <name evidence="2" type="ORF">AWB74_08103</name>
</gene>
<keyword evidence="1" id="KW-0732">Signal</keyword>
<reference evidence="2" key="1">
    <citation type="submission" date="2016-01" db="EMBL/GenBank/DDBJ databases">
        <authorList>
            <person name="Peeters C."/>
        </authorList>
    </citation>
    <scope>NUCLEOTIDE SEQUENCE [LARGE SCALE GENOMIC DNA]</scope>
    <source>
        <strain evidence="2">LMG 29317</strain>
    </source>
</reference>
<accession>A0A158L433</accession>
<dbReference type="SUPFAM" id="SSF69360">
    <property type="entry name" value="Cell wall binding repeat"/>
    <property type="match status" value="2"/>
</dbReference>
<feature type="chain" id="PRO_5007627944" evidence="1">
    <location>
        <begin position="22"/>
        <end position="402"/>
    </location>
</feature>
<evidence type="ECO:0000313" key="3">
    <source>
        <dbReference type="Proteomes" id="UP000055019"/>
    </source>
</evidence>
<keyword evidence="3" id="KW-1185">Reference proteome</keyword>
<sequence length="402" mass="43053">MVNYRQLSMALALSTAGLVYGASPQGGQVSAKPDAIAVPATRSGTYVVTPRFDNAGAFSEGLAAVQVGDKWGFIDRTGSLVIKPQFNPGQAQYNAKFADGLAAVNFQPGGDGARWGFIDKRGAVVINPQFDGDYYTPPFFSEGRAAIKVGARYGYIDKTGSFVIAPMFDEARWFSEGLAVVKTGGKYGYVDRAGMVAIQPTFDSAGAFKDGLAVVTIGGRCGFINRTGVLAVKPQFELLDTVSDGLAQFAVSNPYHTDEKGQVAQDAPAPQDDGAWKYGYVDRTGRVVIAPQFELTLMNQLGGSFVEGLAVVEFGTSATPTRRAQRGKFGFIDKAGRLAINPQYDFASSFSDGLAVVEVDGKYGYIDHTGNMIIEAQFEQADSFSEGLAWVRLGTKFGFIRR</sequence>
<evidence type="ECO:0000256" key="1">
    <source>
        <dbReference type="SAM" id="SignalP"/>
    </source>
</evidence>
<dbReference type="EMBL" id="FCOM02000091">
    <property type="protein sequence ID" value="SAL87411.1"/>
    <property type="molecule type" value="Genomic_DNA"/>
</dbReference>
<dbReference type="PANTHER" id="PTHR37841">
    <property type="entry name" value="GLR2918 PROTEIN"/>
    <property type="match status" value="1"/>
</dbReference>